<dbReference type="GO" id="GO:0005975">
    <property type="term" value="P:carbohydrate metabolic process"/>
    <property type="evidence" value="ECO:0007669"/>
    <property type="project" value="InterPro"/>
</dbReference>
<dbReference type="GO" id="GO:0016973">
    <property type="term" value="P:poly(A)+ mRNA export from nucleus"/>
    <property type="evidence" value="ECO:0007669"/>
    <property type="project" value="TreeGrafter"/>
</dbReference>
<protein>
    <recommendedName>
        <fullName evidence="4">CBM1 domain-containing protein</fullName>
    </recommendedName>
</protein>
<feature type="domain" description="CBM1" evidence="4">
    <location>
        <begin position="20"/>
        <end position="56"/>
    </location>
</feature>
<feature type="compositionally biased region" description="Acidic residues" evidence="2">
    <location>
        <begin position="673"/>
        <end position="690"/>
    </location>
</feature>
<dbReference type="SUPFAM" id="SSF57180">
    <property type="entry name" value="Cellulose-binding domain"/>
    <property type="match status" value="1"/>
</dbReference>
<dbReference type="SMART" id="SM00236">
    <property type="entry name" value="fCBD"/>
    <property type="match status" value="1"/>
</dbReference>
<feature type="compositionally biased region" description="Polar residues" evidence="2">
    <location>
        <begin position="426"/>
        <end position="443"/>
    </location>
</feature>
<evidence type="ECO:0000256" key="3">
    <source>
        <dbReference type="SAM" id="SignalP"/>
    </source>
</evidence>
<dbReference type="Gene3D" id="3.40.50.1110">
    <property type="entry name" value="SGNH hydrolase"/>
    <property type="match status" value="1"/>
</dbReference>
<name>A0A7C8UXB1_ORBOL</name>
<dbReference type="Proteomes" id="UP000483672">
    <property type="component" value="Unassembled WGS sequence"/>
</dbReference>
<dbReference type="InterPro" id="IPR035971">
    <property type="entry name" value="CBD_sf"/>
</dbReference>
<feature type="compositionally biased region" description="Basic residues" evidence="2">
    <location>
        <begin position="557"/>
        <end position="569"/>
    </location>
</feature>
<feature type="compositionally biased region" description="Acidic residues" evidence="2">
    <location>
        <begin position="462"/>
        <end position="487"/>
    </location>
</feature>
<dbReference type="InterPro" id="IPR051037">
    <property type="entry name" value="RNAPII_TF_IWS1"/>
</dbReference>
<evidence type="ECO:0000256" key="1">
    <source>
        <dbReference type="ARBA" id="ARBA00022729"/>
    </source>
</evidence>
<dbReference type="InterPro" id="IPR001087">
    <property type="entry name" value="GDSL"/>
</dbReference>
<feature type="compositionally biased region" description="Acidic residues" evidence="2">
    <location>
        <begin position="644"/>
        <end position="664"/>
    </location>
</feature>
<evidence type="ECO:0000313" key="6">
    <source>
        <dbReference type="Proteomes" id="UP000483672"/>
    </source>
</evidence>
<feature type="region of interest" description="Disordered" evidence="2">
    <location>
        <begin position="76"/>
        <end position="123"/>
    </location>
</feature>
<reference evidence="5 6" key="1">
    <citation type="submission" date="2019-06" db="EMBL/GenBank/DDBJ databases">
        <authorList>
            <person name="Palmer J.M."/>
        </authorList>
    </citation>
    <scope>NUCLEOTIDE SEQUENCE [LARGE SCALE GENOMIC DNA]</scope>
    <source>
        <strain evidence="5 6">TWF191</strain>
    </source>
</reference>
<dbReference type="PROSITE" id="PS51164">
    <property type="entry name" value="CBM1_2"/>
    <property type="match status" value="1"/>
</dbReference>
<gene>
    <name evidence="5" type="ORF">TWF191_006392</name>
</gene>
<dbReference type="PROSITE" id="PS00562">
    <property type="entry name" value="CBM1_1"/>
    <property type="match status" value="1"/>
</dbReference>
<feature type="region of interest" description="Disordered" evidence="2">
    <location>
        <begin position="753"/>
        <end position="776"/>
    </location>
</feature>
<dbReference type="Pfam" id="PF00734">
    <property type="entry name" value="CBM_1"/>
    <property type="match status" value="1"/>
</dbReference>
<sequence length="776" mass="85213">MKRNTLAAIALGLTASTVSAQSGAWQQCGGVQYTGPTTCVSGYSCKYLNDYYWQCIPSDQVGTTTTRASTTPATTIKTTTTTTTTSSVRTSSSSSSVRTSSTTTRSTTTSTRTTTSSSATATSTGTPGIKYWFSFGDSYTQTGFDPNGVQPAIGNPLGNPPYPGWTSANGPNWIDVATVKYNRSLVLTYNLAYGGATIDANLVQPYASNVLSLTDQTNQFLTYYANKPASAPWSSSNTLFSVFIGINDIANSWWKPDWLTFIDTLLTAEFALVEKMYNSGGRQFLISNIPAIERTPMMLADTQAARDGLKAALALWSTKLQTYITNFKATHSGTTFWFYDSYADYNTVLNSPATFGMNPDVTLYGNDLTYAWSNNFHPSVIIQDYMAKVNNKTPSKPRGKTPKPPAKTPSKTSAKTPVGTLPKTPRTATRSSTRIRVLKSTSVVAGDSDEETTVNKEHEQSETTEDTEDVEEEEEEEEGGEEEEENVEEKSKNLRAKSRPNTKTVPKALVSTSRVAFKKNGRGIRTTGNEETEEEEAAAAEEEEEETDDDEVEKVVTKKSVKSKSKPKTAKLEGVYGRARDLAKTGKIYPDKIAVHSKQTLRNLIPTDKEHSGAGTTQKSKRKSDEVDESEARKSKRKKKGEEEANDEATPEDDSEETEVDETGAVESKEKEEEGEEEEEEQEEQEEEQEEKPKPKPKPKPKGKVSKPKATSKSTTTLPKPTTSTSKGVKKSNKGKKYRRMVDRLIEEAKATNFGTKSKGWPASKTLRSGKRYSKE</sequence>
<accession>A0A7C8UXB1</accession>
<feature type="compositionally biased region" description="Acidic residues" evidence="2">
    <location>
        <begin position="530"/>
        <end position="552"/>
    </location>
</feature>
<dbReference type="InterPro" id="IPR036514">
    <property type="entry name" value="SGNH_hydro_sf"/>
</dbReference>
<feature type="compositionally biased region" description="Basic and acidic residues" evidence="2">
    <location>
        <begin position="578"/>
        <end position="594"/>
    </location>
</feature>
<dbReference type="Pfam" id="PF00657">
    <property type="entry name" value="Lipase_GDSL"/>
    <property type="match status" value="1"/>
</dbReference>
<feature type="chain" id="PRO_5028916742" description="CBM1 domain-containing protein" evidence="3">
    <location>
        <begin position="21"/>
        <end position="776"/>
    </location>
</feature>
<dbReference type="GO" id="GO:0016788">
    <property type="term" value="F:hydrolase activity, acting on ester bonds"/>
    <property type="evidence" value="ECO:0007669"/>
    <property type="project" value="InterPro"/>
</dbReference>
<evidence type="ECO:0000256" key="2">
    <source>
        <dbReference type="SAM" id="MobiDB-lite"/>
    </source>
</evidence>
<evidence type="ECO:0000313" key="5">
    <source>
        <dbReference type="EMBL" id="KAF3223379.1"/>
    </source>
</evidence>
<dbReference type="EMBL" id="WIPF01000036">
    <property type="protein sequence ID" value="KAF3223379.1"/>
    <property type="molecule type" value="Genomic_DNA"/>
</dbReference>
<feature type="compositionally biased region" description="Basic residues" evidence="2">
    <location>
        <begin position="728"/>
        <end position="739"/>
    </location>
</feature>
<dbReference type="GO" id="GO:0030248">
    <property type="term" value="F:cellulose binding"/>
    <property type="evidence" value="ECO:0007669"/>
    <property type="project" value="InterPro"/>
</dbReference>
<feature type="compositionally biased region" description="Low complexity" evidence="2">
    <location>
        <begin position="408"/>
        <end position="417"/>
    </location>
</feature>
<feature type="region of interest" description="Disordered" evidence="2">
    <location>
        <begin position="390"/>
        <end position="740"/>
    </location>
</feature>
<feature type="compositionally biased region" description="Basic residues" evidence="2">
    <location>
        <begin position="695"/>
        <end position="707"/>
    </location>
</feature>
<dbReference type="PANTHER" id="PTHR46010">
    <property type="entry name" value="PROTEIN IWS1 HOMOLOG"/>
    <property type="match status" value="1"/>
</dbReference>
<keyword evidence="1 3" id="KW-0732">Signal</keyword>
<feature type="compositionally biased region" description="Polar residues" evidence="2">
    <location>
        <begin position="501"/>
        <end position="514"/>
    </location>
</feature>
<dbReference type="AlphaFoldDB" id="A0A7C8UXB1"/>
<organism evidence="5 6">
    <name type="scientific">Orbilia oligospora</name>
    <name type="common">Nematode-trapping fungus</name>
    <name type="synonym">Arthrobotrys oligospora</name>
    <dbReference type="NCBI Taxonomy" id="2813651"/>
    <lineage>
        <taxon>Eukaryota</taxon>
        <taxon>Fungi</taxon>
        <taxon>Dikarya</taxon>
        <taxon>Ascomycota</taxon>
        <taxon>Pezizomycotina</taxon>
        <taxon>Orbiliomycetes</taxon>
        <taxon>Orbiliales</taxon>
        <taxon>Orbiliaceae</taxon>
        <taxon>Orbilia</taxon>
    </lineage>
</organism>
<dbReference type="SUPFAM" id="SSF52266">
    <property type="entry name" value="SGNH hydrolase"/>
    <property type="match status" value="1"/>
</dbReference>
<feature type="signal peptide" evidence="3">
    <location>
        <begin position="1"/>
        <end position="20"/>
    </location>
</feature>
<evidence type="ECO:0000259" key="4">
    <source>
        <dbReference type="PROSITE" id="PS51164"/>
    </source>
</evidence>
<comment type="caution">
    <text evidence="5">The sequence shown here is derived from an EMBL/GenBank/DDBJ whole genome shotgun (WGS) entry which is preliminary data.</text>
</comment>
<proteinExistence type="predicted"/>
<feature type="compositionally biased region" description="Low complexity" evidence="2">
    <location>
        <begin position="708"/>
        <end position="727"/>
    </location>
</feature>
<dbReference type="GO" id="GO:0005576">
    <property type="term" value="C:extracellular region"/>
    <property type="evidence" value="ECO:0007669"/>
    <property type="project" value="InterPro"/>
</dbReference>
<dbReference type="CDD" id="cd01846">
    <property type="entry name" value="fatty_acyltransferase_like"/>
    <property type="match status" value="1"/>
</dbReference>
<dbReference type="PANTHER" id="PTHR46010:SF1">
    <property type="entry name" value="PROTEIN IWS1 HOMOLOG"/>
    <property type="match status" value="1"/>
</dbReference>
<dbReference type="GO" id="GO:0005634">
    <property type="term" value="C:nucleus"/>
    <property type="evidence" value="ECO:0007669"/>
    <property type="project" value="TreeGrafter"/>
</dbReference>
<dbReference type="InterPro" id="IPR000254">
    <property type="entry name" value="CBD"/>
</dbReference>